<evidence type="ECO:0000256" key="7">
    <source>
        <dbReference type="ARBA" id="ARBA00022692"/>
    </source>
</evidence>
<dbReference type="InterPro" id="IPR013437">
    <property type="entry name" value="FtsW"/>
</dbReference>
<evidence type="ECO:0000313" key="25">
    <source>
        <dbReference type="Proteomes" id="UP000183868"/>
    </source>
</evidence>
<keyword evidence="8" id="KW-0133">Cell shape</keyword>
<dbReference type="EMBL" id="CP018099">
    <property type="protein sequence ID" value="APF17918.1"/>
    <property type="molecule type" value="Genomic_DNA"/>
</dbReference>
<evidence type="ECO:0000256" key="1">
    <source>
        <dbReference type="ARBA" id="ARBA00004651"/>
    </source>
</evidence>
<proteinExistence type="inferred from homology"/>
<dbReference type="FunCoup" id="H1XY48">
    <property type="interactions" value="183"/>
</dbReference>
<dbReference type="KEGG" id="caby:Cabys_1169"/>
<dbReference type="Proteomes" id="UP000004671">
    <property type="component" value="Chromosome"/>
</dbReference>
<dbReference type="OrthoDB" id="9768187at2"/>
<dbReference type="GO" id="GO:0032153">
    <property type="term" value="C:cell division site"/>
    <property type="evidence" value="ECO:0007669"/>
    <property type="project" value="TreeGrafter"/>
</dbReference>
<evidence type="ECO:0000256" key="2">
    <source>
        <dbReference type="ARBA" id="ARBA00004752"/>
    </source>
</evidence>
<feature type="transmembrane region" description="Helical" evidence="21">
    <location>
        <begin position="48"/>
        <end position="64"/>
    </location>
</feature>
<evidence type="ECO:0000313" key="22">
    <source>
        <dbReference type="EMBL" id="APF17918.1"/>
    </source>
</evidence>
<keyword evidence="10 21" id="KW-1133">Transmembrane helix</keyword>
<protein>
    <recommendedName>
        <fullName evidence="17">Probable peptidoglycan glycosyltransferase FtsW</fullName>
        <ecNumber evidence="19">2.4.99.28</ecNumber>
    </recommendedName>
    <alternativeName>
        <fullName evidence="18">Cell division protein FtsW</fullName>
    </alternativeName>
    <alternativeName>
        <fullName evidence="15">Cell wall polymerase</fullName>
    </alternativeName>
    <alternativeName>
        <fullName evidence="14">Peptidoglycan polymerase</fullName>
    </alternativeName>
</protein>
<evidence type="ECO:0000256" key="6">
    <source>
        <dbReference type="ARBA" id="ARBA00022679"/>
    </source>
</evidence>
<dbReference type="GO" id="GO:0071555">
    <property type="term" value="P:cell wall organization"/>
    <property type="evidence" value="ECO:0007669"/>
    <property type="project" value="UniProtKB-KW"/>
</dbReference>
<feature type="transmembrane region" description="Helical" evidence="21">
    <location>
        <begin position="113"/>
        <end position="129"/>
    </location>
</feature>
<keyword evidence="5" id="KW-0328">Glycosyltransferase</keyword>
<keyword evidence="3" id="KW-1003">Cell membrane</keyword>
<evidence type="ECO:0000256" key="12">
    <source>
        <dbReference type="ARBA" id="ARBA00023306"/>
    </source>
</evidence>
<evidence type="ECO:0000256" key="4">
    <source>
        <dbReference type="ARBA" id="ARBA00022618"/>
    </source>
</evidence>
<dbReference type="InterPro" id="IPR001182">
    <property type="entry name" value="FtsW/RodA"/>
</dbReference>
<organism evidence="23 24">
    <name type="scientific">Caldithrix abyssi DSM 13497</name>
    <dbReference type="NCBI Taxonomy" id="880073"/>
    <lineage>
        <taxon>Bacteria</taxon>
        <taxon>Pseudomonadati</taxon>
        <taxon>Calditrichota</taxon>
        <taxon>Calditrichia</taxon>
        <taxon>Calditrichales</taxon>
        <taxon>Calditrichaceae</taxon>
        <taxon>Caldithrix</taxon>
    </lineage>
</organism>
<evidence type="ECO:0000256" key="18">
    <source>
        <dbReference type="ARBA" id="ARBA00041418"/>
    </source>
</evidence>
<evidence type="ECO:0000256" key="13">
    <source>
        <dbReference type="ARBA" id="ARBA00023316"/>
    </source>
</evidence>
<dbReference type="InParanoid" id="H1XY48"/>
<evidence type="ECO:0000256" key="10">
    <source>
        <dbReference type="ARBA" id="ARBA00022989"/>
    </source>
</evidence>
<dbReference type="GO" id="GO:0051301">
    <property type="term" value="P:cell division"/>
    <property type="evidence" value="ECO:0007669"/>
    <property type="project" value="UniProtKB-KW"/>
</dbReference>
<evidence type="ECO:0000256" key="5">
    <source>
        <dbReference type="ARBA" id="ARBA00022676"/>
    </source>
</evidence>
<dbReference type="eggNOG" id="COG0772">
    <property type="taxonomic scope" value="Bacteria"/>
</dbReference>
<dbReference type="PANTHER" id="PTHR30474">
    <property type="entry name" value="CELL CYCLE PROTEIN"/>
    <property type="match status" value="1"/>
</dbReference>
<keyword evidence="6" id="KW-0808">Transferase</keyword>
<evidence type="ECO:0000256" key="17">
    <source>
        <dbReference type="ARBA" id="ARBA00041185"/>
    </source>
</evidence>
<dbReference type="GO" id="GO:0005886">
    <property type="term" value="C:plasma membrane"/>
    <property type="evidence" value="ECO:0007669"/>
    <property type="project" value="UniProtKB-SubCell"/>
</dbReference>
<evidence type="ECO:0000313" key="23">
    <source>
        <dbReference type="EMBL" id="EHO41975.1"/>
    </source>
</evidence>
<dbReference type="EMBL" id="CM001402">
    <property type="protein sequence ID" value="EHO41975.1"/>
    <property type="molecule type" value="Genomic_DNA"/>
</dbReference>
<keyword evidence="9" id="KW-0573">Peptidoglycan synthesis</keyword>
<feature type="transmembrane region" description="Helical" evidence="21">
    <location>
        <begin position="186"/>
        <end position="202"/>
    </location>
</feature>
<accession>H1XY48</accession>
<sequence precursor="true">MKRPKVDYVLAGVATFLLFSGMVVVFSASSMVGKFRFGSMTYFFQKQVLWGFMSFFLMMVFSKIDYRWFNRNSRPLFFVFGSILLLGGLFVFGKNVNGATRWYDFKVMRFQPTELAKLSLIIYVSYFLAHRERQLHNVKKGLLPVAVIVGLSVLLIVAQPDLSSSIMILLIVGTLLFLSPMPLKHLLAVALPAIPVLVFVVRRNPYQWERIAGWWQALQNPANAPYQLKQSLIGIGNGGFWGQGLGQSKQKFMFLPDSHTDFIFSILGEEFGFLGVSLILLAFLLIFYKGIIIARHSPDKFSMYLATGITINIVLYAFINAGVVSALLPTTGLPMPFFSYGGSNLVFLSIAMGILLNISRFSGKERSWMSRVEKRTDINHVILTAE</sequence>
<evidence type="ECO:0000256" key="3">
    <source>
        <dbReference type="ARBA" id="ARBA00022475"/>
    </source>
</evidence>
<dbReference type="HOGENOM" id="CLU_029243_0_1_0"/>
<evidence type="ECO:0000313" key="24">
    <source>
        <dbReference type="Proteomes" id="UP000004671"/>
    </source>
</evidence>
<comment type="subcellular location">
    <subcellularLocation>
        <location evidence="1">Cell membrane</location>
        <topology evidence="1">Multi-pass membrane protein</topology>
    </subcellularLocation>
</comment>
<evidence type="ECO:0000256" key="15">
    <source>
        <dbReference type="ARBA" id="ARBA00033270"/>
    </source>
</evidence>
<evidence type="ECO:0000256" key="21">
    <source>
        <dbReference type="SAM" id="Phobius"/>
    </source>
</evidence>
<dbReference type="Proteomes" id="UP000183868">
    <property type="component" value="Chromosome"/>
</dbReference>
<evidence type="ECO:0000256" key="20">
    <source>
        <dbReference type="ARBA" id="ARBA00049902"/>
    </source>
</evidence>
<dbReference type="NCBIfam" id="TIGR02614">
    <property type="entry name" value="ftsW"/>
    <property type="match status" value="1"/>
</dbReference>
<dbReference type="EC" id="2.4.99.28" evidence="19"/>
<evidence type="ECO:0000256" key="19">
    <source>
        <dbReference type="ARBA" id="ARBA00044770"/>
    </source>
</evidence>
<evidence type="ECO:0000256" key="8">
    <source>
        <dbReference type="ARBA" id="ARBA00022960"/>
    </source>
</evidence>
<evidence type="ECO:0000256" key="14">
    <source>
        <dbReference type="ARBA" id="ARBA00032370"/>
    </source>
</evidence>
<dbReference type="GO" id="GO:0015648">
    <property type="term" value="F:lipid-linked peptidoglycan transporter activity"/>
    <property type="evidence" value="ECO:0007669"/>
    <property type="project" value="TreeGrafter"/>
</dbReference>
<dbReference type="STRING" id="880073.Cabys_1169"/>
<evidence type="ECO:0000256" key="16">
    <source>
        <dbReference type="ARBA" id="ARBA00038053"/>
    </source>
</evidence>
<feature type="transmembrane region" description="Helical" evidence="21">
    <location>
        <begin position="76"/>
        <end position="93"/>
    </location>
</feature>
<evidence type="ECO:0000256" key="11">
    <source>
        <dbReference type="ARBA" id="ARBA00023136"/>
    </source>
</evidence>
<keyword evidence="24" id="KW-1185">Reference proteome</keyword>
<reference evidence="23 24" key="1">
    <citation type="submission" date="2011-09" db="EMBL/GenBank/DDBJ databases">
        <title>The permanent draft genome of Caldithrix abyssi DSM 13497.</title>
        <authorList>
            <consortium name="US DOE Joint Genome Institute (JGI-PGF)"/>
            <person name="Lucas S."/>
            <person name="Han J."/>
            <person name="Lapidus A."/>
            <person name="Bruce D."/>
            <person name="Goodwin L."/>
            <person name="Pitluck S."/>
            <person name="Peters L."/>
            <person name="Kyrpides N."/>
            <person name="Mavromatis K."/>
            <person name="Ivanova N."/>
            <person name="Mikhailova N."/>
            <person name="Chertkov O."/>
            <person name="Detter J.C."/>
            <person name="Tapia R."/>
            <person name="Han C."/>
            <person name="Land M."/>
            <person name="Hauser L."/>
            <person name="Markowitz V."/>
            <person name="Cheng J.-F."/>
            <person name="Hugenholtz P."/>
            <person name="Woyke T."/>
            <person name="Wu D."/>
            <person name="Spring S."/>
            <person name="Brambilla E."/>
            <person name="Klenk H.-P."/>
            <person name="Eisen J.A."/>
        </authorList>
    </citation>
    <scope>NUCLEOTIDE SEQUENCE [LARGE SCALE GENOMIC DNA]</scope>
    <source>
        <strain evidence="23 24">DSM 13497</strain>
    </source>
</reference>
<dbReference type="PaxDb" id="880073-Calab_2365"/>
<dbReference type="RefSeq" id="WP_006929169.1">
    <property type="nucleotide sequence ID" value="NZ_CM001402.1"/>
</dbReference>
<name>H1XY48_CALAY</name>
<keyword evidence="13" id="KW-0961">Cell wall biogenesis/degradation</keyword>
<feature type="transmembrane region" description="Helical" evidence="21">
    <location>
        <begin position="7"/>
        <end position="28"/>
    </location>
</feature>
<feature type="transmembrane region" description="Helical" evidence="21">
    <location>
        <begin position="303"/>
        <end position="328"/>
    </location>
</feature>
<keyword evidence="11 21" id="KW-0472">Membrane</keyword>
<comment type="similarity">
    <text evidence="16">Belongs to the SEDS family. FtsW subfamily.</text>
</comment>
<feature type="transmembrane region" description="Helical" evidence="21">
    <location>
        <begin position="164"/>
        <end position="179"/>
    </location>
</feature>
<feature type="transmembrane region" description="Helical" evidence="21">
    <location>
        <begin position="340"/>
        <end position="359"/>
    </location>
</feature>
<reference evidence="22 25" key="2">
    <citation type="submission" date="2016-11" db="EMBL/GenBank/DDBJ databases">
        <title>Genomic analysis of Caldithrix abyssi and proposal of a novel bacterial phylum Caldithrichaeota.</title>
        <authorList>
            <person name="Kublanov I."/>
            <person name="Sigalova O."/>
            <person name="Gavrilov S."/>
            <person name="Lebedinsky A."/>
            <person name="Ivanova N."/>
            <person name="Daum C."/>
            <person name="Reddy T."/>
            <person name="Klenk H.P."/>
            <person name="Goker M."/>
            <person name="Reva O."/>
            <person name="Miroshnichenko M."/>
            <person name="Kyprides N."/>
            <person name="Woyke T."/>
            <person name="Gelfand M."/>
        </authorList>
    </citation>
    <scope>NUCLEOTIDE SEQUENCE [LARGE SCALE GENOMIC DNA]</scope>
    <source>
        <strain evidence="22 25">LF13</strain>
    </source>
</reference>
<comment type="pathway">
    <text evidence="2">Cell wall biogenesis; peptidoglycan biosynthesis.</text>
</comment>
<dbReference type="Pfam" id="PF01098">
    <property type="entry name" value="FTSW_RODA_SPOVE"/>
    <property type="match status" value="1"/>
</dbReference>
<evidence type="ECO:0000256" key="9">
    <source>
        <dbReference type="ARBA" id="ARBA00022984"/>
    </source>
</evidence>
<gene>
    <name evidence="22" type="primary">ftsW</name>
    <name evidence="22" type="ORF">Cabys_1169</name>
    <name evidence="23" type="ORF">Calab_2365</name>
</gene>
<keyword evidence="7 21" id="KW-0812">Transmembrane</keyword>
<dbReference type="GO" id="GO:0008955">
    <property type="term" value="F:peptidoglycan glycosyltransferase activity"/>
    <property type="evidence" value="ECO:0007669"/>
    <property type="project" value="UniProtKB-EC"/>
</dbReference>
<dbReference type="GO" id="GO:0008360">
    <property type="term" value="P:regulation of cell shape"/>
    <property type="evidence" value="ECO:0007669"/>
    <property type="project" value="UniProtKB-KW"/>
</dbReference>
<keyword evidence="12" id="KW-0131">Cell cycle</keyword>
<feature type="transmembrane region" description="Helical" evidence="21">
    <location>
        <begin position="271"/>
        <end position="291"/>
    </location>
</feature>
<dbReference type="AlphaFoldDB" id="H1XY48"/>
<dbReference type="GO" id="GO:0009252">
    <property type="term" value="P:peptidoglycan biosynthetic process"/>
    <property type="evidence" value="ECO:0007669"/>
    <property type="project" value="UniProtKB-KW"/>
</dbReference>
<dbReference type="PANTHER" id="PTHR30474:SF2">
    <property type="entry name" value="PEPTIDOGLYCAN GLYCOSYLTRANSFERASE FTSW-RELATED"/>
    <property type="match status" value="1"/>
</dbReference>
<comment type="catalytic activity">
    <reaction evidence="20">
        <text>[GlcNAc-(1-&gt;4)-Mur2Ac(oyl-L-Ala-gamma-D-Glu-L-Lys-D-Ala-D-Ala)](n)-di-trans,octa-cis-undecaprenyl diphosphate + beta-D-GlcNAc-(1-&gt;4)-Mur2Ac(oyl-L-Ala-gamma-D-Glu-L-Lys-D-Ala-D-Ala)-di-trans,octa-cis-undecaprenyl diphosphate = [GlcNAc-(1-&gt;4)-Mur2Ac(oyl-L-Ala-gamma-D-Glu-L-Lys-D-Ala-D-Ala)](n+1)-di-trans,octa-cis-undecaprenyl diphosphate + di-trans,octa-cis-undecaprenyl diphosphate + H(+)</text>
        <dbReference type="Rhea" id="RHEA:23708"/>
        <dbReference type="Rhea" id="RHEA-COMP:9602"/>
        <dbReference type="Rhea" id="RHEA-COMP:9603"/>
        <dbReference type="ChEBI" id="CHEBI:15378"/>
        <dbReference type="ChEBI" id="CHEBI:58405"/>
        <dbReference type="ChEBI" id="CHEBI:60033"/>
        <dbReference type="ChEBI" id="CHEBI:78435"/>
        <dbReference type="EC" id="2.4.99.28"/>
    </reaction>
</comment>
<feature type="transmembrane region" description="Helical" evidence="21">
    <location>
        <begin position="141"/>
        <end position="158"/>
    </location>
</feature>
<keyword evidence="4 23" id="KW-0132">Cell division</keyword>